<keyword evidence="1" id="KW-1185">Reference proteome</keyword>
<dbReference type="Proteomes" id="UP000887560">
    <property type="component" value="Unplaced"/>
</dbReference>
<evidence type="ECO:0000313" key="1">
    <source>
        <dbReference type="Proteomes" id="UP000887560"/>
    </source>
</evidence>
<sequence length="251" mass="29293">MFSNFGSCFTRCWPMNSLFNRFWLKKKNVGSNKIVGDDDEFVKIEGRKKQNNLNYNLSNSIKQFPAPEIIIERINTPKHSREEQEKGRHSSVVLINKEIGNNQNEVLSKSCAQLCLSVQYMKLEDLGVIENQNEEKAMLQLRLALLIPDSEQKTFQKFRTKFRSFAGQLKINFGETFAFNCDKSKLANSFVRFRLYKKYNNDIRRPQCIGLAFLQNFLIDLDSIQKVQKHFLQFRRPLNKPKSVKGSVSCF</sequence>
<protein>
    <submittedName>
        <fullName evidence="2">Uncharacterized protein</fullName>
    </submittedName>
</protein>
<accession>A0A915NP55</accession>
<reference evidence="2" key="1">
    <citation type="submission" date="2022-11" db="UniProtKB">
        <authorList>
            <consortium name="WormBaseParasite"/>
        </authorList>
    </citation>
    <scope>IDENTIFICATION</scope>
</reference>
<proteinExistence type="predicted"/>
<organism evidence="1 2">
    <name type="scientific">Meloidogyne floridensis</name>
    <dbReference type="NCBI Taxonomy" id="298350"/>
    <lineage>
        <taxon>Eukaryota</taxon>
        <taxon>Metazoa</taxon>
        <taxon>Ecdysozoa</taxon>
        <taxon>Nematoda</taxon>
        <taxon>Chromadorea</taxon>
        <taxon>Rhabditida</taxon>
        <taxon>Tylenchina</taxon>
        <taxon>Tylenchomorpha</taxon>
        <taxon>Tylenchoidea</taxon>
        <taxon>Meloidogynidae</taxon>
        <taxon>Meloidogyninae</taxon>
        <taxon>Meloidogyne</taxon>
    </lineage>
</organism>
<name>A0A915NP55_9BILA</name>
<dbReference type="WBParaSite" id="scf7180000419102.g3375">
    <property type="protein sequence ID" value="scf7180000419102.g3375"/>
    <property type="gene ID" value="scf7180000419102.g3375"/>
</dbReference>
<dbReference type="InterPro" id="IPR035892">
    <property type="entry name" value="C2_domain_sf"/>
</dbReference>
<evidence type="ECO:0000313" key="2">
    <source>
        <dbReference type="WBParaSite" id="scf7180000419102.g3375"/>
    </source>
</evidence>
<dbReference type="AlphaFoldDB" id="A0A915NP55"/>
<dbReference type="Gene3D" id="2.60.40.150">
    <property type="entry name" value="C2 domain"/>
    <property type="match status" value="1"/>
</dbReference>